<name>A0ABT8AP32_9HYPH</name>
<comment type="similarity">
    <text evidence="1">Belongs to the bacterial solute-binding protein ModA family.</text>
</comment>
<keyword evidence="2" id="KW-0479">Metal-binding</keyword>
<dbReference type="PANTHER" id="PTHR30632:SF11">
    <property type="entry name" value="BLR4797 PROTEIN"/>
    <property type="match status" value="1"/>
</dbReference>
<organism evidence="5 6">
    <name type="scientific">Methylobacterium longum</name>
    <dbReference type="NCBI Taxonomy" id="767694"/>
    <lineage>
        <taxon>Bacteria</taxon>
        <taxon>Pseudomonadati</taxon>
        <taxon>Pseudomonadota</taxon>
        <taxon>Alphaproteobacteria</taxon>
        <taxon>Hyphomicrobiales</taxon>
        <taxon>Methylobacteriaceae</taxon>
        <taxon>Methylobacterium</taxon>
    </lineage>
</organism>
<reference evidence="6" key="1">
    <citation type="journal article" date="2019" name="Int. J. Syst. Evol. Microbiol.">
        <title>The Global Catalogue of Microorganisms (GCM) 10K type strain sequencing project: providing services to taxonomists for standard genome sequencing and annotation.</title>
        <authorList>
            <consortium name="The Broad Institute Genomics Platform"/>
            <consortium name="The Broad Institute Genome Sequencing Center for Infectious Disease"/>
            <person name="Wu L."/>
            <person name="Ma J."/>
        </authorList>
    </citation>
    <scope>NUCLEOTIDE SEQUENCE [LARGE SCALE GENOMIC DNA]</scope>
    <source>
        <strain evidence="6">CECT 7806</strain>
    </source>
</reference>
<feature type="chain" id="PRO_5046076971" evidence="4">
    <location>
        <begin position="28"/>
        <end position="254"/>
    </location>
</feature>
<dbReference type="RefSeq" id="WP_290355825.1">
    <property type="nucleotide sequence ID" value="NZ_JAUFPT010000040.1"/>
</dbReference>
<feature type="signal peptide" evidence="4">
    <location>
        <begin position="1"/>
        <end position="27"/>
    </location>
</feature>
<proteinExistence type="inferred from homology"/>
<evidence type="ECO:0000256" key="4">
    <source>
        <dbReference type="SAM" id="SignalP"/>
    </source>
</evidence>
<dbReference type="EMBL" id="JAUFPT010000040">
    <property type="protein sequence ID" value="MDN3571578.1"/>
    <property type="molecule type" value="Genomic_DNA"/>
</dbReference>
<dbReference type="Pfam" id="PF13531">
    <property type="entry name" value="SBP_bac_11"/>
    <property type="match status" value="1"/>
</dbReference>
<comment type="caution">
    <text evidence="5">The sequence shown here is derived from an EMBL/GenBank/DDBJ whole genome shotgun (WGS) entry which is preliminary data.</text>
</comment>
<keyword evidence="6" id="KW-1185">Reference proteome</keyword>
<evidence type="ECO:0000313" key="6">
    <source>
        <dbReference type="Proteomes" id="UP001244297"/>
    </source>
</evidence>
<evidence type="ECO:0000256" key="1">
    <source>
        <dbReference type="ARBA" id="ARBA00009175"/>
    </source>
</evidence>
<protein>
    <submittedName>
        <fullName evidence="5">Molybdate ABC transporter substrate-binding protein</fullName>
    </submittedName>
</protein>
<evidence type="ECO:0000313" key="5">
    <source>
        <dbReference type="EMBL" id="MDN3571578.1"/>
    </source>
</evidence>
<evidence type="ECO:0000256" key="2">
    <source>
        <dbReference type="ARBA" id="ARBA00022723"/>
    </source>
</evidence>
<dbReference type="PANTHER" id="PTHR30632">
    <property type="entry name" value="MOLYBDATE-BINDING PERIPLASMIC PROTEIN"/>
    <property type="match status" value="1"/>
</dbReference>
<dbReference type="InterPro" id="IPR005950">
    <property type="entry name" value="ModA"/>
</dbReference>
<dbReference type="NCBIfam" id="TIGR01256">
    <property type="entry name" value="modA"/>
    <property type="match status" value="1"/>
</dbReference>
<dbReference type="SUPFAM" id="SSF53850">
    <property type="entry name" value="Periplasmic binding protein-like II"/>
    <property type="match status" value="1"/>
</dbReference>
<sequence>MINAVKRLRSVCLLAVATCLTPGAAWAADIAVLCSQGLKTVVEDLAPQFEAQTGDHLVVAYDTSALLKSQIEAGKPFDVVVLTPPLITALIQQGKVADGSATTLARTGLGLAVKKGAVRPDITTAETLKHALASAGSVAYSTSGVSGSMFSAALQKLGIADEVKAKAKPVPNGLTGDVVVHGEADLAVQLMPELMSVSGVDVVGPFPADLQSYVVLTGGVSTSATDKARAEAFLAFLKKPSVAAVIRQKGLEPS</sequence>
<dbReference type="Gene3D" id="3.40.190.10">
    <property type="entry name" value="Periplasmic binding protein-like II"/>
    <property type="match status" value="2"/>
</dbReference>
<dbReference type="InterPro" id="IPR050682">
    <property type="entry name" value="ModA/WtpA"/>
</dbReference>
<evidence type="ECO:0000256" key="3">
    <source>
        <dbReference type="ARBA" id="ARBA00022729"/>
    </source>
</evidence>
<gene>
    <name evidence="5" type="primary">modA</name>
    <name evidence="5" type="ORF">QWZ18_13210</name>
</gene>
<keyword evidence="3 4" id="KW-0732">Signal</keyword>
<accession>A0ABT8AP32</accession>
<dbReference type="Proteomes" id="UP001244297">
    <property type="component" value="Unassembled WGS sequence"/>
</dbReference>